<evidence type="ECO:0000313" key="1">
    <source>
        <dbReference type="EMBL" id="ARC37909.1"/>
    </source>
</evidence>
<sequence>MATFPYTIGETGTLGFPVFQYDGTAVPTDGLAVRLVVYLTGADLILPGTWESGPIDIGAGPVIHPSIASFAVTPESLPLAAKPYSCGLQIDDGSGWRTIDTHLIDVRRP</sequence>
<proteinExistence type="predicted"/>
<name>A0A1V0GW75_9RHOB</name>
<protein>
    <submittedName>
        <fullName evidence="1">Uncharacterized protein</fullName>
    </submittedName>
</protein>
<dbReference type="RefSeq" id="WP_080622369.1">
    <property type="nucleotide sequence ID" value="NZ_CAWMZI010000001.1"/>
</dbReference>
<dbReference type="AlphaFoldDB" id="A0A1V0GW75"/>
<organism evidence="1 2">
    <name type="scientific">Paracoccus yeei</name>
    <dbReference type="NCBI Taxonomy" id="147645"/>
    <lineage>
        <taxon>Bacteria</taxon>
        <taxon>Pseudomonadati</taxon>
        <taxon>Pseudomonadota</taxon>
        <taxon>Alphaproteobacteria</taxon>
        <taxon>Rhodobacterales</taxon>
        <taxon>Paracoccaceae</taxon>
        <taxon>Paracoccus</taxon>
    </lineage>
</organism>
<dbReference type="Proteomes" id="UP000191257">
    <property type="component" value="Chromosome"/>
</dbReference>
<evidence type="ECO:0000313" key="2">
    <source>
        <dbReference type="Proteomes" id="UP000191257"/>
    </source>
</evidence>
<dbReference type="STRING" id="147645.A6J80_17505"/>
<gene>
    <name evidence="1" type="ORF">A6J80_17505</name>
</gene>
<dbReference type="KEGG" id="pye:A6J80_17505"/>
<dbReference type="EMBL" id="CP020442">
    <property type="protein sequence ID" value="ARC37909.1"/>
    <property type="molecule type" value="Genomic_DNA"/>
</dbReference>
<reference evidence="1" key="1">
    <citation type="submission" date="2017-12" db="EMBL/GenBank/DDBJ databases">
        <title>FDA dAtabase for Regulatory Grade micrObial Sequences (FDA-ARGOS): Supporting development and validation of Infectious Disease Dx tests.</title>
        <authorList>
            <person name="Campos J."/>
            <person name="Goldberg B."/>
            <person name="Tallon L."/>
            <person name="Sadzewicz L."/>
            <person name="Sengamalay N."/>
            <person name="Ott S."/>
            <person name="Godinez A."/>
            <person name="Nagaraj S."/>
            <person name="Vyas G."/>
            <person name="Aluvathingal J."/>
            <person name="Nadendla S."/>
            <person name="Geyer C."/>
            <person name="Nandy P."/>
            <person name="Hobson J."/>
            <person name="Sichtig H."/>
        </authorList>
    </citation>
    <scope>NUCLEOTIDE SEQUENCE</scope>
    <source>
        <strain evidence="1">FDAARGOS_252</strain>
    </source>
</reference>
<keyword evidence="2" id="KW-1185">Reference proteome</keyword>
<accession>A0A1V0GW75</accession>